<gene>
    <name evidence="8" type="primary">SSO2_2</name>
    <name evidence="8" type="ORF">TWF481_002971</name>
</gene>
<dbReference type="GO" id="GO:0005484">
    <property type="term" value="F:SNAP receptor activity"/>
    <property type="evidence" value="ECO:0007669"/>
    <property type="project" value="TreeGrafter"/>
</dbReference>
<evidence type="ECO:0000256" key="1">
    <source>
        <dbReference type="ARBA" id="ARBA00004211"/>
    </source>
</evidence>
<dbReference type="GO" id="GO:0005886">
    <property type="term" value="C:plasma membrane"/>
    <property type="evidence" value="ECO:0007669"/>
    <property type="project" value="TreeGrafter"/>
</dbReference>
<dbReference type="GO" id="GO:0006887">
    <property type="term" value="P:exocytosis"/>
    <property type="evidence" value="ECO:0007669"/>
    <property type="project" value="TreeGrafter"/>
</dbReference>
<accession>A0AAV9VTR5</accession>
<dbReference type="GO" id="GO:0000149">
    <property type="term" value="F:SNARE binding"/>
    <property type="evidence" value="ECO:0007669"/>
    <property type="project" value="TreeGrafter"/>
</dbReference>
<dbReference type="EMBL" id="JAVHJL010000012">
    <property type="protein sequence ID" value="KAK6495926.1"/>
    <property type="molecule type" value="Genomic_DNA"/>
</dbReference>
<dbReference type="GO" id="GO:0006886">
    <property type="term" value="P:intracellular protein transport"/>
    <property type="evidence" value="ECO:0007669"/>
    <property type="project" value="TreeGrafter"/>
</dbReference>
<evidence type="ECO:0000259" key="7">
    <source>
        <dbReference type="Pfam" id="PF00804"/>
    </source>
</evidence>
<feature type="domain" description="Syntaxin N-terminal" evidence="7">
    <location>
        <begin position="90"/>
        <end position="150"/>
    </location>
</feature>
<evidence type="ECO:0000256" key="4">
    <source>
        <dbReference type="ARBA" id="ARBA00023136"/>
    </source>
</evidence>
<evidence type="ECO:0000256" key="5">
    <source>
        <dbReference type="SAM" id="Coils"/>
    </source>
</evidence>
<dbReference type="PANTHER" id="PTHR19957">
    <property type="entry name" value="SYNTAXIN"/>
    <property type="match status" value="1"/>
</dbReference>
<comment type="caution">
    <text evidence="8">The sequence shown here is derived from an EMBL/GenBank/DDBJ whole genome shotgun (WGS) entry which is preliminary data.</text>
</comment>
<evidence type="ECO:0000313" key="9">
    <source>
        <dbReference type="Proteomes" id="UP001370758"/>
    </source>
</evidence>
<evidence type="ECO:0000313" key="8">
    <source>
        <dbReference type="EMBL" id="KAK6495926.1"/>
    </source>
</evidence>
<dbReference type="InterPro" id="IPR010989">
    <property type="entry name" value="SNARE"/>
</dbReference>
<dbReference type="InterPro" id="IPR006011">
    <property type="entry name" value="Syntaxin_N"/>
</dbReference>
<dbReference type="GO" id="GO:0012505">
    <property type="term" value="C:endomembrane system"/>
    <property type="evidence" value="ECO:0007669"/>
    <property type="project" value="TreeGrafter"/>
</dbReference>
<dbReference type="Proteomes" id="UP001370758">
    <property type="component" value="Unassembled WGS sequence"/>
</dbReference>
<organism evidence="8 9">
    <name type="scientific">Arthrobotrys musiformis</name>
    <dbReference type="NCBI Taxonomy" id="47236"/>
    <lineage>
        <taxon>Eukaryota</taxon>
        <taxon>Fungi</taxon>
        <taxon>Dikarya</taxon>
        <taxon>Ascomycota</taxon>
        <taxon>Pezizomycotina</taxon>
        <taxon>Orbiliomycetes</taxon>
        <taxon>Orbiliales</taxon>
        <taxon>Orbiliaceae</taxon>
        <taxon>Arthrobotrys</taxon>
    </lineage>
</organism>
<dbReference type="AlphaFoldDB" id="A0AAV9VTR5"/>
<evidence type="ECO:0000256" key="6">
    <source>
        <dbReference type="SAM" id="Phobius"/>
    </source>
</evidence>
<keyword evidence="4 6" id="KW-0472">Membrane</keyword>
<evidence type="ECO:0000256" key="2">
    <source>
        <dbReference type="ARBA" id="ARBA00022692"/>
    </source>
</evidence>
<dbReference type="GO" id="GO:0006906">
    <property type="term" value="P:vesicle fusion"/>
    <property type="evidence" value="ECO:0007669"/>
    <property type="project" value="TreeGrafter"/>
</dbReference>
<keyword evidence="3 6" id="KW-1133">Transmembrane helix</keyword>
<dbReference type="InterPro" id="IPR045242">
    <property type="entry name" value="Syntaxin"/>
</dbReference>
<evidence type="ECO:0000256" key="3">
    <source>
        <dbReference type="ARBA" id="ARBA00022989"/>
    </source>
</evidence>
<sequence>MNPIQTLDLGGISATQAFLNDVARLREENKAIEAKIQAISNLQVESLSKLTYGDPQLCANMAELSIANAKMVESIRSLFLKAKGSENIAHATVIQKGFEETMRQYQKAQVEHMKQMREQLARQYRIVNPNATQEDIERVQEKGDQPIFSTTVGCSIPFAPKLEPSFPLGQQADFKEYLQTLEARIGQGSSDLKDVHSHYINIQKIEQSMEELAELFKQLNELIYAQDISIGEGEDRVQEVAADVEAGANKLGTAFNHAEKTRKNKRWLLIIALIITLIIFFAAIFTIKPWE</sequence>
<comment type="subcellular location">
    <subcellularLocation>
        <location evidence="1">Membrane</location>
        <topology evidence="1">Single-pass type IV membrane protein</topology>
    </subcellularLocation>
</comment>
<dbReference type="GO" id="GO:0048278">
    <property type="term" value="P:vesicle docking"/>
    <property type="evidence" value="ECO:0007669"/>
    <property type="project" value="TreeGrafter"/>
</dbReference>
<dbReference type="PANTHER" id="PTHR19957:SF307">
    <property type="entry name" value="PROTEIN SSO1-RELATED"/>
    <property type="match status" value="1"/>
</dbReference>
<feature type="transmembrane region" description="Helical" evidence="6">
    <location>
        <begin position="267"/>
        <end position="287"/>
    </location>
</feature>
<dbReference type="Pfam" id="PF00804">
    <property type="entry name" value="Syntaxin"/>
    <property type="match status" value="1"/>
</dbReference>
<keyword evidence="9" id="KW-1185">Reference proteome</keyword>
<keyword evidence="5" id="KW-0175">Coiled coil</keyword>
<dbReference type="Gene3D" id="1.20.5.110">
    <property type="match status" value="1"/>
</dbReference>
<keyword evidence="2 6" id="KW-0812">Transmembrane</keyword>
<dbReference type="Gene3D" id="1.20.58.70">
    <property type="match status" value="1"/>
</dbReference>
<dbReference type="GO" id="GO:0031201">
    <property type="term" value="C:SNARE complex"/>
    <property type="evidence" value="ECO:0007669"/>
    <property type="project" value="TreeGrafter"/>
</dbReference>
<dbReference type="SUPFAM" id="SSF47661">
    <property type="entry name" value="t-snare proteins"/>
    <property type="match status" value="1"/>
</dbReference>
<reference evidence="8 9" key="1">
    <citation type="submission" date="2023-08" db="EMBL/GenBank/DDBJ databases">
        <authorList>
            <person name="Palmer J.M."/>
        </authorList>
    </citation>
    <scope>NUCLEOTIDE SEQUENCE [LARGE SCALE GENOMIC DNA]</scope>
    <source>
        <strain evidence="8 9">TWF481</strain>
    </source>
</reference>
<protein>
    <submittedName>
        <fullName evidence="8">Plasma membrane t-SNARE, secretory vesicle fusion</fullName>
    </submittedName>
</protein>
<proteinExistence type="predicted"/>
<feature type="coiled-coil region" evidence="5">
    <location>
        <begin position="15"/>
        <end position="45"/>
    </location>
</feature>
<name>A0AAV9VTR5_9PEZI</name>